<dbReference type="Pfam" id="PF01850">
    <property type="entry name" value="PIN"/>
    <property type="match status" value="1"/>
</dbReference>
<keyword evidence="5" id="KW-0378">Hydrolase</keyword>
<dbReference type="Gene3D" id="3.40.50.1010">
    <property type="entry name" value="5'-nuclease"/>
    <property type="match status" value="1"/>
</dbReference>
<evidence type="ECO:0000256" key="1">
    <source>
        <dbReference type="ARBA" id="ARBA00001946"/>
    </source>
</evidence>
<dbReference type="GeneID" id="78016489"/>
<keyword evidence="4" id="KW-0479">Metal-binding</keyword>
<dbReference type="InterPro" id="IPR002716">
    <property type="entry name" value="PIN_dom"/>
</dbReference>
<gene>
    <name evidence="9" type="ORF">A2T98_12055</name>
</gene>
<dbReference type="InterPro" id="IPR050556">
    <property type="entry name" value="Type_II_TA_system_RNase"/>
</dbReference>
<dbReference type="GO" id="GO:0004518">
    <property type="term" value="F:nuclease activity"/>
    <property type="evidence" value="ECO:0007669"/>
    <property type="project" value="UniProtKB-KW"/>
</dbReference>
<dbReference type="InterPro" id="IPR029060">
    <property type="entry name" value="PIN-like_dom_sf"/>
</dbReference>
<dbReference type="RefSeq" id="WP_006196997.1">
    <property type="nucleotide sequence ID" value="NZ_CAWMRI010000158.1"/>
</dbReference>
<dbReference type="PANTHER" id="PTHR33653">
    <property type="entry name" value="RIBONUCLEASE VAPC2"/>
    <property type="match status" value="1"/>
</dbReference>
<evidence type="ECO:0000259" key="8">
    <source>
        <dbReference type="Pfam" id="PF01850"/>
    </source>
</evidence>
<keyword evidence="6" id="KW-0460">Magnesium</keyword>
<dbReference type="SUPFAM" id="SSF88723">
    <property type="entry name" value="PIN domain-like"/>
    <property type="match status" value="1"/>
</dbReference>
<organism evidence="9 10">
    <name type="scientific">Nodularia spumigena CENA596</name>
    <dbReference type="NCBI Taxonomy" id="1819295"/>
    <lineage>
        <taxon>Bacteria</taxon>
        <taxon>Bacillati</taxon>
        <taxon>Cyanobacteriota</taxon>
        <taxon>Cyanophyceae</taxon>
        <taxon>Nostocales</taxon>
        <taxon>Nodulariaceae</taxon>
        <taxon>Nodularia</taxon>
    </lineage>
</organism>
<name>A0A166JDQ4_NODSP</name>
<evidence type="ECO:0000256" key="2">
    <source>
        <dbReference type="ARBA" id="ARBA00022649"/>
    </source>
</evidence>
<dbReference type="PANTHER" id="PTHR33653:SF1">
    <property type="entry name" value="RIBONUCLEASE VAPC2"/>
    <property type="match status" value="1"/>
</dbReference>
<feature type="domain" description="PIN" evidence="8">
    <location>
        <begin position="6"/>
        <end position="122"/>
    </location>
</feature>
<dbReference type="GO" id="GO:0046872">
    <property type="term" value="F:metal ion binding"/>
    <property type="evidence" value="ECO:0007669"/>
    <property type="project" value="UniProtKB-KW"/>
</dbReference>
<proteinExistence type="inferred from homology"/>
<evidence type="ECO:0000256" key="7">
    <source>
        <dbReference type="ARBA" id="ARBA00038093"/>
    </source>
</evidence>
<evidence type="ECO:0000313" key="9">
    <source>
        <dbReference type="EMBL" id="KZL49572.1"/>
    </source>
</evidence>
<dbReference type="EMBL" id="LWAJ01000158">
    <property type="protein sequence ID" value="KZL49572.1"/>
    <property type="molecule type" value="Genomic_DNA"/>
</dbReference>
<keyword evidence="2" id="KW-1277">Toxin-antitoxin system</keyword>
<evidence type="ECO:0000256" key="4">
    <source>
        <dbReference type="ARBA" id="ARBA00022723"/>
    </source>
</evidence>
<evidence type="ECO:0000256" key="5">
    <source>
        <dbReference type="ARBA" id="ARBA00022801"/>
    </source>
</evidence>
<dbReference type="CDD" id="cd18747">
    <property type="entry name" value="PIN_VapC4-5_FitB-like"/>
    <property type="match status" value="1"/>
</dbReference>
<comment type="caution">
    <text evidence="9">The sequence shown here is derived from an EMBL/GenBank/DDBJ whole genome shotgun (WGS) entry which is preliminary data.</text>
</comment>
<dbReference type="AlphaFoldDB" id="A0A166JDQ4"/>
<accession>A0A166JDQ4</accession>
<comment type="similarity">
    <text evidence="7">Belongs to the PINc/VapC protein family.</text>
</comment>
<reference evidence="9 10" key="1">
    <citation type="submission" date="2016-04" db="EMBL/GenBank/DDBJ databases">
        <title>Draft Genome Assembly of the Bloom-forming Cyanobacterium Nodularia spumigena Strain CENA596 in Shrimp Production Ponds.</title>
        <authorList>
            <person name="Popin R.V."/>
            <person name="Rigonato J."/>
            <person name="Abreu V.A."/>
            <person name="Andreote A.P."/>
            <person name="Silveira S.B."/>
            <person name="Odebrecht C."/>
            <person name="Fiore M.F."/>
        </authorList>
    </citation>
    <scope>NUCLEOTIDE SEQUENCE [LARGE SCALE GENOMIC DNA]</scope>
    <source>
        <strain evidence="9 10">CENA596</strain>
    </source>
</reference>
<comment type="cofactor">
    <cofactor evidence="1">
        <name>Mg(2+)</name>
        <dbReference type="ChEBI" id="CHEBI:18420"/>
    </cofactor>
</comment>
<dbReference type="Proteomes" id="UP000076555">
    <property type="component" value="Unassembled WGS sequence"/>
</dbReference>
<sequence>MSPRFLLDTNVFSEPLRPIPNSNVMEMLRQHENEIATATVVYHEILFGSYRLPDSKKRRTIEKYLQEVIQPNIPILPYDNNAAKWHALERARLVAIGKTPSFPDGQIAAIAHVNDLILVTNNVSDYADFSQLQIDNWFL</sequence>
<dbReference type="GO" id="GO:0016787">
    <property type="term" value="F:hydrolase activity"/>
    <property type="evidence" value="ECO:0007669"/>
    <property type="project" value="UniProtKB-KW"/>
</dbReference>
<keyword evidence="3" id="KW-0540">Nuclease</keyword>
<evidence type="ECO:0000313" key="10">
    <source>
        <dbReference type="Proteomes" id="UP000076555"/>
    </source>
</evidence>
<evidence type="ECO:0000256" key="6">
    <source>
        <dbReference type="ARBA" id="ARBA00022842"/>
    </source>
</evidence>
<protein>
    <submittedName>
        <fullName evidence="9">Twitching motility protein PilT</fullName>
    </submittedName>
</protein>
<dbReference type="OrthoDB" id="9804823at2"/>
<evidence type="ECO:0000256" key="3">
    <source>
        <dbReference type="ARBA" id="ARBA00022722"/>
    </source>
</evidence>